<dbReference type="GO" id="GO:0005886">
    <property type="term" value="C:plasma membrane"/>
    <property type="evidence" value="ECO:0007669"/>
    <property type="project" value="UniProtKB-SubCell"/>
</dbReference>
<evidence type="ECO:0000256" key="4">
    <source>
        <dbReference type="ARBA" id="ARBA00022692"/>
    </source>
</evidence>
<feature type="domain" description="Mce/MlaD" evidence="8">
    <location>
        <begin position="45"/>
        <end position="137"/>
    </location>
</feature>
<comment type="subcellular location">
    <subcellularLocation>
        <location evidence="1">Cell inner membrane</location>
    </subcellularLocation>
</comment>
<feature type="transmembrane region" description="Helical" evidence="7">
    <location>
        <begin position="21"/>
        <end position="39"/>
    </location>
</feature>
<feature type="domain" description="Mce/MlaD" evidence="8">
    <location>
        <begin position="163"/>
        <end position="220"/>
    </location>
</feature>
<dbReference type="Proteomes" id="UP000250780">
    <property type="component" value="Unassembled WGS sequence"/>
</dbReference>
<accession>A0A2X1NSS2</accession>
<keyword evidence="3" id="KW-0997">Cell inner membrane</keyword>
<dbReference type="AlphaFoldDB" id="A0A2X1NSS2"/>
<dbReference type="InterPro" id="IPR051800">
    <property type="entry name" value="PqiA-PqiB_transport"/>
</dbReference>
<evidence type="ECO:0000259" key="8">
    <source>
        <dbReference type="Pfam" id="PF02470"/>
    </source>
</evidence>
<evidence type="ECO:0000256" key="6">
    <source>
        <dbReference type="ARBA" id="ARBA00023136"/>
    </source>
</evidence>
<evidence type="ECO:0000256" key="5">
    <source>
        <dbReference type="ARBA" id="ARBA00022989"/>
    </source>
</evidence>
<keyword evidence="2" id="KW-1003">Cell membrane</keyword>
<proteinExistence type="predicted"/>
<dbReference type="InterPro" id="IPR003399">
    <property type="entry name" value="Mce/MlaD"/>
</dbReference>
<name>A0A2X1NSS2_ECOLX</name>
<organism evidence="9 10">
    <name type="scientific">Escherichia coli</name>
    <dbReference type="NCBI Taxonomy" id="562"/>
    <lineage>
        <taxon>Bacteria</taxon>
        <taxon>Pseudomonadati</taxon>
        <taxon>Pseudomonadota</taxon>
        <taxon>Gammaproteobacteria</taxon>
        <taxon>Enterobacterales</taxon>
        <taxon>Enterobacteriaceae</taxon>
        <taxon>Escherichia</taxon>
    </lineage>
</organism>
<evidence type="ECO:0000313" key="10">
    <source>
        <dbReference type="Proteomes" id="UP000250780"/>
    </source>
</evidence>
<evidence type="ECO:0000256" key="2">
    <source>
        <dbReference type="ARBA" id="ARBA00022475"/>
    </source>
</evidence>
<dbReference type="PANTHER" id="PTHR30462:SF0">
    <property type="entry name" value="INTERMEMBRANE TRANSPORT PROTEIN YEBT"/>
    <property type="match status" value="1"/>
</dbReference>
<keyword evidence="4 7" id="KW-0812">Transmembrane</keyword>
<dbReference type="PANTHER" id="PTHR30462">
    <property type="entry name" value="INTERMEMBRANE TRANSPORT PROTEIN PQIB-RELATED"/>
    <property type="match status" value="1"/>
</dbReference>
<evidence type="ECO:0000256" key="7">
    <source>
        <dbReference type="SAM" id="Phobius"/>
    </source>
</evidence>
<evidence type="ECO:0000256" key="1">
    <source>
        <dbReference type="ARBA" id="ARBA00004533"/>
    </source>
</evidence>
<evidence type="ECO:0000313" key="9">
    <source>
        <dbReference type="EMBL" id="SPX19727.1"/>
    </source>
</evidence>
<dbReference type="EMBL" id="UASD01000010">
    <property type="protein sequence ID" value="SPX19727.1"/>
    <property type="molecule type" value="Genomic_DNA"/>
</dbReference>
<protein>
    <submittedName>
        <fullName evidence="9">Mce-like protein</fullName>
    </submittedName>
</protein>
<keyword evidence="6 7" id="KW-0472">Membrane</keyword>
<dbReference type="Pfam" id="PF02470">
    <property type="entry name" value="MlaD"/>
    <property type="match status" value="2"/>
</dbReference>
<evidence type="ECO:0000256" key="3">
    <source>
        <dbReference type="ARBA" id="ARBA00022519"/>
    </source>
</evidence>
<reference evidence="9 10" key="1">
    <citation type="submission" date="2018-06" db="EMBL/GenBank/DDBJ databases">
        <authorList>
            <consortium name="Pathogen Informatics"/>
            <person name="Doyle S."/>
        </authorList>
    </citation>
    <scope>NUCLEOTIDE SEQUENCE [LARGE SCALE GENOMIC DNA]</scope>
    <source>
        <strain evidence="9 10">NCTC9073</strain>
    </source>
</reference>
<gene>
    <name evidence="9" type="ORF">NCTC9073_05868</name>
</gene>
<sequence length="256" mass="28191">MSQETPASTTEAQIKNKRRISPFWLLPFIALMIAGWLIWDSYQDRGNTVTIDFMSADGIVPGRTPVRYQGVEVGTVQDISLSDDLRKIEVKVSIKSDMKDALREETQFWLVTPKASLAGVSGLDALVGGNYIGMMPGKGKEQDHFVALDTQPKYRLDNGDLMIHLQAPDLGSLNSGSLVYFRKIPVGKVYDYAINPNKQGVVIDVLIERRFTDLVKKGSRFWNVSGVDANVSISGAKVKLESLAALVNGAIALRFT</sequence>
<keyword evidence="5 7" id="KW-1133">Transmembrane helix</keyword>